<proteinExistence type="predicted"/>
<dbReference type="GO" id="GO:0003700">
    <property type="term" value="F:DNA-binding transcription factor activity"/>
    <property type="evidence" value="ECO:0007669"/>
    <property type="project" value="TreeGrafter"/>
</dbReference>
<organism evidence="6 7">
    <name type="scientific">Haloferax larsenii</name>
    <dbReference type="NCBI Taxonomy" id="302484"/>
    <lineage>
        <taxon>Archaea</taxon>
        <taxon>Methanobacteriati</taxon>
        <taxon>Methanobacteriota</taxon>
        <taxon>Stenosarchaea group</taxon>
        <taxon>Halobacteria</taxon>
        <taxon>Halobacteriales</taxon>
        <taxon>Haloferacaceae</taxon>
        <taxon>Haloferax</taxon>
    </lineage>
</organism>
<dbReference type="PROSITE" id="PS51077">
    <property type="entry name" value="HTH_ICLR"/>
    <property type="match status" value="1"/>
</dbReference>
<dbReference type="PROSITE" id="PS51078">
    <property type="entry name" value="ICLR_ED"/>
    <property type="match status" value="1"/>
</dbReference>
<keyword evidence="2 6" id="KW-0238">DNA-binding</keyword>
<feature type="domain" description="IclR-ED" evidence="5">
    <location>
        <begin position="75"/>
        <end position="258"/>
    </location>
</feature>
<dbReference type="SMART" id="SM00346">
    <property type="entry name" value="HTH_ICLR"/>
    <property type="match status" value="1"/>
</dbReference>
<reference evidence="6 7" key="1">
    <citation type="submission" date="2016-10" db="EMBL/GenBank/DDBJ databases">
        <authorList>
            <person name="de Groot N.N."/>
        </authorList>
    </citation>
    <scope>NUCLEOTIDE SEQUENCE [LARGE SCALE GENOMIC DNA]</scope>
    <source>
        <strain evidence="6 7">CDM_5</strain>
    </source>
</reference>
<dbReference type="Gene3D" id="3.30.450.40">
    <property type="match status" value="1"/>
</dbReference>
<dbReference type="AlphaFoldDB" id="A0A1H7UN93"/>
<sequence>MRKYEAMPTGNDKTIGAVETAFEILSALGEVEPTGLSDLASAVEIPTSTTYIHLNTLVEQGFVVKESGQYRRSFRFLEVGGSVRQQLSIARLLRNKVEELSNTTGEIVGAGIEENGKRVILYRSTGEKAAADEIPIGNHTEMHWTSLGKAILAYLPEDRRRHIVERHGLPEGTSETLTTFTDLERELSRIRQQGYAIDDEEHLRGIRGVAVPILDGDENVIASIGITGPRDRFTPGYMAELLNILQYSKNEIEVRNQYYEYSSIDG</sequence>
<evidence type="ECO:0000313" key="7">
    <source>
        <dbReference type="Proteomes" id="UP000183894"/>
    </source>
</evidence>
<evidence type="ECO:0000313" key="6">
    <source>
        <dbReference type="EMBL" id="SEL97797.1"/>
    </source>
</evidence>
<evidence type="ECO:0000256" key="3">
    <source>
        <dbReference type="ARBA" id="ARBA00023163"/>
    </source>
</evidence>
<evidence type="ECO:0000259" key="5">
    <source>
        <dbReference type="PROSITE" id="PS51078"/>
    </source>
</evidence>
<evidence type="ECO:0000256" key="2">
    <source>
        <dbReference type="ARBA" id="ARBA00023125"/>
    </source>
</evidence>
<dbReference type="InterPro" id="IPR036388">
    <property type="entry name" value="WH-like_DNA-bd_sf"/>
</dbReference>
<keyword evidence="3" id="KW-0804">Transcription</keyword>
<dbReference type="SUPFAM" id="SSF46785">
    <property type="entry name" value="Winged helix' DNA-binding domain"/>
    <property type="match status" value="1"/>
</dbReference>
<dbReference type="PANTHER" id="PTHR30136:SF35">
    <property type="entry name" value="HTH-TYPE TRANSCRIPTIONAL REGULATOR RV1719"/>
    <property type="match status" value="1"/>
</dbReference>
<accession>A0A1H7UN93</accession>
<evidence type="ECO:0000259" key="4">
    <source>
        <dbReference type="PROSITE" id="PS51077"/>
    </source>
</evidence>
<dbReference type="GO" id="GO:0003677">
    <property type="term" value="F:DNA binding"/>
    <property type="evidence" value="ECO:0007669"/>
    <property type="project" value="UniProtKB-KW"/>
</dbReference>
<dbReference type="GO" id="GO:0045892">
    <property type="term" value="P:negative regulation of DNA-templated transcription"/>
    <property type="evidence" value="ECO:0007669"/>
    <property type="project" value="TreeGrafter"/>
</dbReference>
<feature type="domain" description="HTH iclR-type" evidence="4">
    <location>
        <begin position="15"/>
        <end position="74"/>
    </location>
</feature>
<gene>
    <name evidence="6" type="ORF">SAMN04488691_11342</name>
</gene>
<protein>
    <submittedName>
        <fullName evidence="6">DNA-binding transcriptional regulator, IclR family</fullName>
    </submittedName>
</protein>
<dbReference type="Proteomes" id="UP000183894">
    <property type="component" value="Unassembled WGS sequence"/>
</dbReference>
<dbReference type="InterPro" id="IPR014757">
    <property type="entry name" value="Tscrpt_reg_IclR_C"/>
</dbReference>
<dbReference type="InterPro" id="IPR036390">
    <property type="entry name" value="WH_DNA-bd_sf"/>
</dbReference>
<dbReference type="PANTHER" id="PTHR30136">
    <property type="entry name" value="HELIX-TURN-HELIX TRANSCRIPTIONAL REGULATOR, ICLR FAMILY"/>
    <property type="match status" value="1"/>
</dbReference>
<dbReference type="SUPFAM" id="SSF55781">
    <property type="entry name" value="GAF domain-like"/>
    <property type="match status" value="1"/>
</dbReference>
<name>A0A1H7UN93_HALLR</name>
<dbReference type="EMBL" id="FOAD01000013">
    <property type="protein sequence ID" value="SEL97797.1"/>
    <property type="molecule type" value="Genomic_DNA"/>
</dbReference>
<dbReference type="Pfam" id="PF01614">
    <property type="entry name" value="IclR_C"/>
    <property type="match status" value="1"/>
</dbReference>
<dbReference type="InterPro" id="IPR050707">
    <property type="entry name" value="HTH_MetabolicPath_Reg"/>
</dbReference>
<evidence type="ECO:0000256" key="1">
    <source>
        <dbReference type="ARBA" id="ARBA00023015"/>
    </source>
</evidence>
<dbReference type="InterPro" id="IPR029016">
    <property type="entry name" value="GAF-like_dom_sf"/>
</dbReference>
<keyword evidence="1" id="KW-0805">Transcription regulation</keyword>
<dbReference type="Pfam" id="PF09339">
    <property type="entry name" value="HTH_IclR"/>
    <property type="match status" value="1"/>
</dbReference>
<dbReference type="InterPro" id="IPR005471">
    <property type="entry name" value="Tscrpt_reg_IclR_N"/>
</dbReference>
<dbReference type="Gene3D" id="1.10.10.10">
    <property type="entry name" value="Winged helix-like DNA-binding domain superfamily/Winged helix DNA-binding domain"/>
    <property type="match status" value="1"/>
</dbReference>